<name>A0AAN8WHY7_HALRR</name>
<evidence type="ECO:0000256" key="1">
    <source>
        <dbReference type="SAM" id="Phobius"/>
    </source>
</evidence>
<comment type="caution">
    <text evidence="2">The sequence shown here is derived from an EMBL/GenBank/DDBJ whole genome shotgun (WGS) entry which is preliminary data.</text>
</comment>
<evidence type="ECO:0000313" key="2">
    <source>
        <dbReference type="EMBL" id="KAK7066406.1"/>
    </source>
</evidence>
<reference evidence="2 3" key="1">
    <citation type="submission" date="2023-11" db="EMBL/GenBank/DDBJ databases">
        <title>Halocaridina rubra genome assembly.</title>
        <authorList>
            <person name="Smith C."/>
        </authorList>
    </citation>
    <scope>NUCLEOTIDE SEQUENCE [LARGE SCALE GENOMIC DNA]</scope>
    <source>
        <strain evidence="2">EP-1</strain>
        <tissue evidence="2">Whole</tissue>
    </source>
</reference>
<keyword evidence="1" id="KW-1133">Transmembrane helix</keyword>
<sequence>MAEGDSTDDLQTLIRADDLEGINEDNVVLTTAPPSLLRDQPSPWYLPLHCTLLVLVTTALIVILPVYLEAVNVAGDAYSVLIFSSIFTALPVILYIQLRYSYFCQFMRLGPSSPITVLKTGMFHGLSSLMILYSLDRKRVLCHTQEPLMALVVMYMIIIYFFYRGPGTVTALFLGENSRLCRGTL</sequence>
<gene>
    <name evidence="2" type="ORF">SK128_020171</name>
</gene>
<dbReference type="EMBL" id="JAXCGZ010019217">
    <property type="protein sequence ID" value="KAK7066406.1"/>
    <property type="molecule type" value="Genomic_DNA"/>
</dbReference>
<feature type="transmembrane region" description="Helical" evidence="1">
    <location>
        <begin position="80"/>
        <end position="98"/>
    </location>
</feature>
<evidence type="ECO:0000313" key="3">
    <source>
        <dbReference type="Proteomes" id="UP001381693"/>
    </source>
</evidence>
<feature type="transmembrane region" description="Helical" evidence="1">
    <location>
        <begin position="147"/>
        <end position="163"/>
    </location>
</feature>
<feature type="transmembrane region" description="Helical" evidence="1">
    <location>
        <begin position="118"/>
        <end position="135"/>
    </location>
</feature>
<proteinExistence type="predicted"/>
<keyword evidence="1" id="KW-0472">Membrane</keyword>
<keyword evidence="3" id="KW-1185">Reference proteome</keyword>
<feature type="transmembrane region" description="Helical" evidence="1">
    <location>
        <begin position="44"/>
        <end position="68"/>
    </location>
</feature>
<dbReference type="Proteomes" id="UP001381693">
    <property type="component" value="Unassembled WGS sequence"/>
</dbReference>
<keyword evidence="1" id="KW-0812">Transmembrane</keyword>
<protein>
    <submittedName>
        <fullName evidence="2">Uncharacterized protein</fullName>
    </submittedName>
</protein>
<dbReference type="AlphaFoldDB" id="A0AAN8WHY7"/>
<accession>A0AAN8WHY7</accession>
<organism evidence="2 3">
    <name type="scientific">Halocaridina rubra</name>
    <name type="common">Hawaiian red shrimp</name>
    <dbReference type="NCBI Taxonomy" id="373956"/>
    <lineage>
        <taxon>Eukaryota</taxon>
        <taxon>Metazoa</taxon>
        <taxon>Ecdysozoa</taxon>
        <taxon>Arthropoda</taxon>
        <taxon>Crustacea</taxon>
        <taxon>Multicrustacea</taxon>
        <taxon>Malacostraca</taxon>
        <taxon>Eumalacostraca</taxon>
        <taxon>Eucarida</taxon>
        <taxon>Decapoda</taxon>
        <taxon>Pleocyemata</taxon>
        <taxon>Caridea</taxon>
        <taxon>Atyoidea</taxon>
        <taxon>Atyidae</taxon>
        <taxon>Halocaridina</taxon>
    </lineage>
</organism>